<dbReference type="UniPathway" id="UPA00028">
    <property type="reaction ID" value="UER00004"/>
</dbReference>
<evidence type="ECO:0000256" key="1">
    <source>
        <dbReference type="ARBA" id="ARBA00004994"/>
    </source>
</evidence>
<dbReference type="Gene3D" id="1.10.1040.10">
    <property type="entry name" value="N-(1-d-carboxylethyl)-l-norvaline Dehydrogenase, domain 2"/>
    <property type="match status" value="1"/>
</dbReference>
<dbReference type="Proteomes" id="UP000006394">
    <property type="component" value="Chromosome"/>
</dbReference>
<dbReference type="SUPFAM" id="SSF51735">
    <property type="entry name" value="NAD(P)-binding Rossmann-fold domains"/>
    <property type="match status" value="1"/>
</dbReference>
<dbReference type="InterPro" id="IPR013332">
    <property type="entry name" value="KPR_N"/>
</dbReference>
<dbReference type="PANTHER" id="PTHR21708">
    <property type="entry name" value="PROBABLE 2-DEHYDROPANTOATE 2-REDUCTASE"/>
    <property type="match status" value="1"/>
</dbReference>
<dbReference type="InterPro" id="IPR013752">
    <property type="entry name" value="KPA_reductase"/>
</dbReference>
<dbReference type="PATRIC" id="fig|402612.5.peg.1594"/>
<evidence type="ECO:0000256" key="5">
    <source>
        <dbReference type="ARBA" id="ARBA00022857"/>
    </source>
</evidence>
<keyword evidence="9" id="KW-0566">Pantothenate biosynthesis</keyword>
<protein>
    <recommendedName>
        <fullName evidence="4 9">2-dehydropantoate 2-reductase</fullName>
        <ecNumber evidence="3 9">1.1.1.169</ecNumber>
    </recommendedName>
    <alternativeName>
        <fullName evidence="7 9">Ketopantoate reductase</fullName>
    </alternativeName>
</protein>
<evidence type="ECO:0000256" key="8">
    <source>
        <dbReference type="ARBA" id="ARBA00048793"/>
    </source>
</evidence>
<dbReference type="PANTHER" id="PTHR21708:SF26">
    <property type="entry name" value="2-DEHYDROPANTOATE 2-REDUCTASE"/>
    <property type="match status" value="1"/>
</dbReference>
<dbReference type="EC" id="1.1.1.169" evidence="3 9"/>
<keyword evidence="6 9" id="KW-0560">Oxidoreductase</keyword>
<evidence type="ECO:0000259" key="10">
    <source>
        <dbReference type="Pfam" id="PF02558"/>
    </source>
</evidence>
<evidence type="ECO:0000256" key="4">
    <source>
        <dbReference type="ARBA" id="ARBA00019465"/>
    </source>
</evidence>
<dbReference type="GO" id="GO:0005737">
    <property type="term" value="C:cytoplasm"/>
    <property type="evidence" value="ECO:0007669"/>
    <property type="project" value="TreeGrafter"/>
</dbReference>
<dbReference type="SUPFAM" id="SSF48179">
    <property type="entry name" value="6-phosphogluconate dehydrogenase C-terminal domain-like"/>
    <property type="match status" value="1"/>
</dbReference>
<organism evidence="12 13">
    <name type="scientific">Flavobacterium psychrophilum (strain ATCC 49511 / DSM 21280 / CIP 103535 / JIP02/86)</name>
    <dbReference type="NCBI Taxonomy" id="402612"/>
    <lineage>
        <taxon>Bacteria</taxon>
        <taxon>Pseudomonadati</taxon>
        <taxon>Bacteroidota</taxon>
        <taxon>Flavobacteriia</taxon>
        <taxon>Flavobacteriales</taxon>
        <taxon>Flavobacteriaceae</taxon>
        <taxon>Flavobacterium</taxon>
    </lineage>
</organism>
<evidence type="ECO:0000313" key="12">
    <source>
        <dbReference type="EMBL" id="CAL43650.1"/>
    </source>
</evidence>
<dbReference type="EnsemblBacteria" id="CAL43650">
    <property type="protein sequence ID" value="CAL43650"/>
    <property type="gene ID" value="FP1582"/>
</dbReference>
<dbReference type="InterPro" id="IPR008927">
    <property type="entry name" value="6-PGluconate_DH-like_C_sf"/>
</dbReference>
<dbReference type="Pfam" id="PF02558">
    <property type="entry name" value="ApbA"/>
    <property type="match status" value="1"/>
</dbReference>
<evidence type="ECO:0000256" key="6">
    <source>
        <dbReference type="ARBA" id="ARBA00023002"/>
    </source>
</evidence>
<evidence type="ECO:0000256" key="3">
    <source>
        <dbReference type="ARBA" id="ARBA00013014"/>
    </source>
</evidence>
<comment type="similarity">
    <text evidence="2 9">Belongs to the ketopantoate reductase family.</text>
</comment>
<keyword evidence="5 9" id="KW-0521">NADP</keyword>
<dbReference type="Pfam" id="PF08546">
    <property type="entry name" value="ApbA_C"/>
    <property type="match status" value="1"/>
</dbReference>
<evidence type="ECO:0000256" key="7">
    <source>
        <dbReference type="ARBA" id="ARBA00032024"/>
    </source>
</evidence>
<evidence type="ECO:0000256" key="9">
    <source>
        <dbReference type="RuleBase" id="RU362068"/>
    </source>
</evidence>
<name>A6GZX7_FLAPJ</name>
<dbReference type="InterPro" id="IPR003710">
    <property type="entry name" value="ApbA"/>
</dbReference>
<dbReference type="GO" id="GO:0015940">
    <property type="term" value="P:pantothenate biosynthetic process"/>
    <property type="evidence" value="ECO:0007669"/>
    <property type="project" value="UniProtKB-UniPathway"/>
</dbReference>
<dbReference type="HOGENOM" id="CLU_031468_6_0_10"/>
<evidence type="ECO:0000256" key="2">
    <source>
        <dbReference type="ARBA" id="ARBA00007870"/>
    </source>
</evidence>
<reference evidence="12 13" key="1">
    <citation type="journal article" date="2007" name="Nat. Biotechnol.">
        <title>Complete genome sequence of the fish pathogen Flavobacterium psychrophilum.</title>
        <authorList>
            <person name="Duchaud E."/>
            <person name="Boussaha M."/>
            <person name="Loux V."/>
            <person name="Bernardet J.F."/>
            <person name="Michel C."/>
            <person name="Kerouault B."/>
            <person name="Mondot S."/>
            <person name="Nicolas P."/>
            <person name="Bossy R."/>
            <person name="Caron C."/>
            <person name="Bessieres P."/>
            <person name="Gibrat J.F."/>
            <person name="Claverol S."/>
            <person name="Dumetz F."/>
            <person name="Le Henaff M."/>
            <person name="Benmansour A."/>
        </authorList>
    </citation>
    <scope>NUCLEOTIDE SEQUENCE [LARGE SCALE GENOMIC DNA]</scope>
    <source>
        <strain evidence="13">ATCC 49511 / DSM 21280 / CIP 103535 / JIP02/86</strain>
    </source>
</reference>
<comment type="function">
    <text evidence="9">Catalyzes the NADPH-dependent reduction of ketopantoate into pantoic acid.</text>
</comment>
<evidence type="ECO:0000313" key="13">
    <source>
        <dbReference type="Proteomes" id="UP000006394"/>
    </source>
</evidence>
<dbReference type="NCBIfam" id="TIGR00745">
    <property type="entry name" value="apbA_panE"/>
    <property type="match status" value="1"/>
</dbReference>
<dbReference type="GO" id="GO:0008677">
    <property type="term" value="F:2-dehydropantoate 2-reductase activity"/>
    <property type="evidence" value="ECO:0007669"/>
    <property type="project" value="UniProtKB-EC"/>
</dbReference>
<dbReference type="OrthoDB" id="9796561at2"/>
<dbReference type="InterPro" id="IPR051402">
    <property type="entry name" value="KPR-Related"/>
</dbReference>
<evidence type="ECO:0000259" key="11">
    <source>
        <dbReference type="Pfam" id="PF08546"/>
    </source>
</evidence>
<accession>A6GZX7</accession>
<dbReference type="InterPro" id="IPR013328">
    <property type="entry name" value="6PGD_dom2"/>
</dbReference>
<feature type="domain" description="Ketopantoate reductase N-terminal" evidence="10">
    <location>
        <begin position="9"/>
        <end position="161"/>
    </location>
</feature>
<comment type="pathway">
    <text evidence="1 9">Cofactor biosynthesis; (R)-pantothenate biosynthesis; (R)-pantoate from 3-methyl-2-oxobutanoate: step 2/2.</text>
</comment>
<dbReference type="AlphaFoldDB" id="A6GZX7"/>
<dbReference type="STRING" id="402612.FP1582"/>
<comment type="catalytic activity">
    <reaction evidence="8 9">
        <text>(R)-pantoate + NADP(+) = 2-dehydropantoate + NADPH + H(+)</text>
        <dbReference type="Rhea" id="RHEA:16233"/>
        <dbReference type="ChEBI" id="CHEBI:11561"/>
        <dbReference type="ChEBI" id="CHEBI:15378"/>
        <dbReference type="ChEBI" id="CHEBI:15980"/>
        <dbReference type="ChEBI" id="CHEBI:57783"/>
        <dbReference type="ChEBI" id="CHEBI:58349"/>
        <dbReference type="EC" id="1.1.1.169"/>
    </reaction>
</comment>
<gene>
    <name evidence="12" type="primary">panE</name>
    <name evidence="12" type="ordered locus">FP1582</name>
</gene>
<dbReference type="EMBL" id="AM398681">
    <property type="protein sequence ID" value="CAL43650.1"/>
    <property type="molecule type" value="Genomic_DNA"/>
</dbReference>
<dbReference type="Gene3D" id="3.40.50.720">
    <property type="entry name" value="NAD(P)-binding Rossmann-like Domain"/>
    <property type="match status" value="1"/>
</dbReference>
<dbReference type="KEGG" id="fps:FP1582"/>
<proteinExistence type="inferred from homology"/>
<sequence>MIETKKTRIAIAGIGGIGGYIGGKLAHYYSNIENVEIIFIARGEMEEAINKKGLWLLSNDFSYKCVPTLTSDNPIEIGSIDIFIVCTKNFSVEEIFKKYANCLSPNTTVITTQNTVNGKEIITSYLPDGATLMEGSIYISSKIIKPGKVQHVSGPSKFIFGTDGKSNHQGEYISKIFNDAGIDTLYTDNIKTVLWKKFMFVSPTAMVTAIYQITFAEILEKSEAEYLFIELVSELMQLARAKNIEIDGNTVENNLKLLGNFGSQVKSSFQLDLEKNKPTEINSLVKYVIEEAKLYQVPTSNFDKALIKLTQEHKTLVE</sequence>
<feature type="domain" description="Ketopantoate reductase C-terminal" evidence="11">
    <location>
        <begin position="189"/>
        <end position="301"/>
    </location>
</feature>
<dbReference type="GeneID" id="66552231"/>
<dbReference type="RefSeq" id="WP_011963695.1">
    <property type="nucleotide sequence ID" value="NC_009613.3"/>
</dbReference>
<keyword evidence="13" id="KW-1185">Reference proteome</keyword>
<dbReference type="eggNOG" id="COG1893">
    <property type="taxonomic scope" value="Bacteria"/>
</dbReference>
<dbReference type="InterPro" id="IPR036291">
    <property type="entry name" value="NAD(P)-bd_dom_sf"/>
</dbReference>